<comment type="caution">
    <text evidence="2">The sequence shown here is derived from an EMBL/GenBank/DDBJ whole genome shotgun (WGS) entry which is preliminary data.</text>
</comment>
<feature type="compositionally biased region" description="Basic residues" evidence="1">
    <location>
        <begin position="597"/>
        <end position="611"/>
    </location>
</feature>
<feature type="compositionally biased region" description="Acidic residues" evidence="1">
    <location>
        <begin position="147"/>
        <end position="167"/>
    </location>
</feature>
<feature type="region of interest" description="Disordered" evidence="1">
    <location>
        <begin position="325"/>
        <end position="377"/>
    </location>
</feature>
<protein>
    <submittedName>
        <fullName evidence="2">Uncharacterized protein</fullName>
    </submittedName>
</protein>
<feature type="compositionally biased region" description="Polar residues" evidence="1">
    <location>
        <begin position="539"/>
        <end position="552"/>
    </location>
</feature>
<dbReference type="Proteomes" id="UP001174997">
    <property type="component" value="Unassembled WGS sequence"/>
</dbReference>
<dbReference type="EMBL" id="JAULSY010000121">
    <property type="protein sequence ID" value="KAK0664473.1"/>
    <property type="molecule type" value="Genomic_DNA"/>
</dbReference>
<feature type="compositionally biased region" description="Low complexity" evidence="1">
    <location>
        <begin position="559"/>
        <end position="582"/>
    </location>
</feature>
<accession>A0AA39Z5C9</accession>
<reference evidence="2" key="1">
    <citation type="submission" date="2023-06" db="EMBL/GenBank/DDBJ databases">
        <title>Genome-scale phylogeny and comparative genomics of the fungal order Sordariales.</title>
        <authorList>
            <consortium name="Lawrence Berkeley National Laboratory"/>
            <person name="Hensen N."/>
            <person name="Bonometti L."/>
            <person name="Westerberg I."/>
            <person name="Brannstrom I.O."/>
            <person name="Guillou S."/>
            <person name="Cros-Aarteil S."/>
            <person name="Calhoun S."/>
            <person name="Haridas S."/>
            <person name="Kuo A."/>
            <person name="Mondo S."/>
            <person name="Pangilinan J."/>
            <person name="Riley R."/>
            <person name="Labutti K."/>
            <person name="Andreopoulos B."/>
            <person name="Lipzen A."/>
            <person name="Chen C."/>
            <person name="Yanf M."/>
            <person name="Daum C."/>
            <person name="Ng V."/>
            <person name="Clum A."/>
            <person name="Steindorff A."/>
            <person name="Ohm R."/>
            <person name="Martin F."/>
            <person name="Silar P."/>
            <person name="Natvig D."/>
            <person name="Lalanne C."/>
            <person name="Gautier V."/>
            <person name="Ament-Velasquez S.L."/>
            <person name="Kruys A."/>
            <person name="Hutchinson M.I."/>
            <person name="Powell A.J."/>
            <person name="Barry K."/>
            <person name="Miller A.N."/>
            <person name="Grigoriev I.V."/>
            <person name="Debuchy R."/>
            <person name="Gladieux P."/>
            <person name="Thoren M.H."/>
            <person name="Johannesson H."/>
        </authorList>
    </citation>
    <scope>NUCLEOTIDE SEQUENCE</scope>
    <source>
        <strain evidence="2">CBS 307.81</strain>
    </source>
</reference>
<feature type="compositionally biased region" description="Pro residues" evidence="1">
    <location>
        <begin position="511"/>
        <end position="529"/>
    </location>
</feature>
<sequence length="632" mass="70630">MGPPVPTSQAARKVHNGIEYLYGFPNSEQVFVLNLNAKTRMFARLNAWGDLSRAEFREYISIYPRLYQVARTSRDRIQKWLDVGNNRANFESWGPAFRAFLRTQEEDQRTNTQVRKPGIPPQARWLSEEHQKRAVVFDKRMGRHVEEEEYDDGEEGEMVGDEEEEEEVKYRPGNVQNDSEDVEEARSHVNGSQRSQKRKCDDQSMSTLVGTPFPDAIARHYQLAELSQQQFALRELRTAATGFRTLHSEVLRVAQKLDPGDVLRPLLSHIANSATLDVVAAEKAVRISSELMDNVANTQAEEAANGGDEDRIKRARSRAAYEMLPSVASTNHFPQRRQARHPNLTRQNSQVPEADDNVRSLTVPRERSQSSGYELPDHLAEGYRPLFERSSSLHYEPLSRHAGEGSSRPNTSSTGGQTGRPYSHGALAPAPRAGPSYHGYPMAMEEFRPNHHQPRPQWAPPPPTHPHHMPLSSVEEEPGYQPNHHSHQYLPPSRPFSPSPRTFEEASLRPEPAPFTQQPPPPRFSPPDFGPANRGRVTRATSAALQDRQTGQEPPPPAAATTTTTTSSTRQTRQSSRQPTPSVSATHAPLVGAKTGQAKRGRDKGKGKMKGRVVEVEDEAGEEAEEGEQGAD</sequence>
<organism evidence="2 3">
    <name type="scientific">Cercophora samala</name>
    <dbReference type="NCBI Taxonomy" id="330535"/>
    <lineage>
        <taxon>Eukaryota</taxon>
        <taxon>Fungi</taxon>
        <taxon>Dikarya</taxon>
        <taxon>Ascomycota</taxon>
        <taxon>Pezizomycotina</taxon>
        <taxon>Sordariomycetes</taxon>
        <taxon>Sordariomycetidae</taxon>
        <taxon>Sordariales</taxon>
        <taxon>Lasiosphaeriaceae</taxon>
        <taxon>Cercophora</taxon>
    </lineage>
</organism>
<evidence type="ECO:0000313" key="2">
    <source>
        <dbReference type="EMBL" id="KAK0664473.1"/>
    </source>
</evidence>
<proteinExistence type="predicted"/>
<evidence type="ECO:0000313" key="3">
    <source>
        <dbReference type="Proteomes" id="UP001174997"/>
    </source>
</evidence>
<gene>
    <name evidence="2" type="ORF">QBC41DRAFT_367866</name>
</gene>
<feature type="region of interest" description="Disordered" evidence="1">
    <location>
        <begin position="144"/>
        <end position="206"/>
    </location>
</feature>
<feature type="region of interest" description="Disordered" evidence="1">
    <location>
        <begin position="398"/>
        <end position="632"/>
    </location>
</feature>
<evidence type="ECO:0000256" key="1">
    <source>
        <dbReference type="SAM" id="MobiDB-lite"/>
    </source>
</evidence>
<feature type="compositionally biased region" description="Acidic residues" evidence="1">
    <location>
        <begin position="616"/>
        <end position="632"/>
    </location>
</feature>
<name>A0AA39Z5C9_9PEZI</name>
<keyword evidence="3" id="KW-1185">Reference proteome</keyword>
<dbReference type="AlphaFoldDB" id="A0AA39Z5C9"/>